<comment type="caution">
    <text evidence="1">The sequence shown here is derived from an EMBL/GenBank/DDBJ whole genome shotgun (WGS) entry which is preliminary data.</text>
</comment>
<sequence length="97" mass="10528">MSEKKMTAAEPYLAAHANVWRAIDQLAKEAGLTTSGLAVRAGLNATAFNVSKRVAKNGRMRWPSTETVFHILAATNRDAYDFAELVQRQARGDGHGA</sequence>
<keyword evidence="2" id="KW-1185">Reference proteome</keyword>
<protein>
    <submittedName>
        <fullName evidence="1">Uncharacterized protein</fullName>
    </submittedName>
</protein>
<accession>A0A3L7J3C3</accession>
<name>A0A3L7J3C3_9HYPH</name>
<dbReference type="EMBL" id="RCWN01000003">
    <property type="protein sequence ID" value="RLQ84969.1"/>
    <property type="molecule type" value="Genomic_DNA"/>
</dbReference>
<dbReference type="AlphaFoldDB" id="A0A3L7J3C3"/>
<dbReference type="Proteomes" id="UP000281094">
    <property type="component" value="Unassembled WGS sequence"/>
</dbReference>
<evidence type="ECO:0000313" key="1">
    <source>
        <dbReference type="EMBL" id="RLQ84969.1"/>
    </source>
</evidence>
<gene>
    <name evidence="1" type="ORF">D8780_15390</name>
</gene>
<organism evidence="1 2">
    <name type="scientific">Notoacmeibacter ruber</name>
    <dbReference type="NCBI Taxonomy" id="2670375"/>
    <lineage>
        <taxon>Bacteria</taxon>
        <taxon>Pseudomonadati</taxon>
        <taxon>Pseudomonadota</taxon>
        <taxon>Alphaproteobacteria</taxon>
        <taxon>Hyphomicrobiales</taxon>
        <taxon>Notoacmeibacteraceae</taxon>
        <taxon>Notoacmeibacter</taxon>
    </lineage>
</organism>
<evidence type="ECO:0000313" key="2">
    <source>
        <dbReference type="Proteomes" id="UP000281094"/>
    </source>
</evidence>
<reference evidence="1 2" key="1">
    <citation type="submission" date="2018-10" db="EMBL/GenBank/DDBJ databases">
        <title>Notoacmeibacter sp. M2BS9Y-3-1, whole genome shotgun sequence.</title>
        <authorList>
            <person name="Tuo L."/>
        </authorList>
    </citation>
    <scope>NUCLEOTIDE SEQUENCE [LARGE SCALE GENOMIC DNA]</scope>
    <source>
        <strain evidence="1 2">M2BS9Y-3-1</strain>
    </source>
</reference>
<proteinExistence type="predicted"/>